<feature type="region of interest" description="Disordered" evidence="1">
    <location>
        <begin position="116"/>
        <end position="158"/>
    </location>
</feature>
<dbReference type="InterPro" id="IPR005543">
    <property type="entry name" value="PASTA_dom"/>
</dbReference>
<accession>A0A1A9A1A6</accession>
<organism evidence="4 5">
    <name type="scientific">Micromonospora auratinigra</name>
    <dbReference type="NCBI Taxonomy" id="261654"/>
    <lineage>
        <taxon>Bacteria</taxon>
        <taxon>Bacillati</taxon>
        <taxon>Actinomycetota</taxon>
        <taxon>Actinomycetes</taxon>
        <taxon>Micromonosporales</taxon>
        <taxon>Micromonosporaceae</taxon>
        <taxon>Micromonospora</taxon>
    </lineage>
</organism>
<dbReference type="Proteomes" id="UP000199385">
    <property type="component" value="Chromosome I"/>
</dbReference>
<evidence type="ECO:0000313" key="5">
    <source>
        <dbReference type="Proteomes" id="UP000199385"/>
    </source>
</evidence>
<proteinExistence type="predicted"/>
<keyword evidence="2" id="KW-1133">Transmembrane helix</keyword>
<feature type="compositionally biased region" description="Low complexity" evidence="1">
    <location>
        <begin position="215"/>
        <end position="237"/>
    </location>
</feature>
<feature type="domain" description="PASTA" evidence="3">
    <location>
        <begin position="151"/>
        <end position="216"/>
    </location>
</feature>
<dbReference type="Gene3D" id="3.30.10.20">
    <property type="match status" value="1"/>
</dbReference>
<gene>
    <name evidence="4" type="ORF">GA0070611_4594</name>
</gene>
<dbReference type="RefSeq" id="WP_091667695.1">
    <property type="nucleotide sequence ID" value="NZ_LT594323.1"/>
</dbReference>
<name>A0A1A9A1A6_9ACTN</name>
<dbReference type="PROSITE" id="PS51178">
    <property type="entry name" value="PASTA"/>
    <property type="match status" value="1"/>
</dbReference>
<feature type="transmembrane region" description="Helical" evidence="2">
    <location>
        <begin position="81"/>
        <end position="106"/>
    </location>
</feature>
<dbReference type="CDD" id="cd06577">
    <property type="entry name" value="PASTA_pknB"/>
    <property type="match status" value="1"/>
</dbReference>
<protein>
    <submittedName>
        <fullName evidence="4">PASTA domain-containing protein</fullName>
    </submittedName>
</protein>
<keyword evidence="2" id="KW-0812">Transmembrane</keyword>
<dbReference type="OrthoDB" id="3402335at2"/>
<feature type="region of interest" description="Disordered" evidence="1">
    <location>
        <begin position="1"/>
        <end position="70"/>
    </location>
</feature>
<feature type="compositionally biased region" description="Low complexity" evidence="1">
    <location>
        <begin position="122"/>
        <end position="148"/>
    </location>
</feature>
<evidence type="ECO:0000256" key="2">
    <source>
        <dbReference type="SAM" id="Phobius"/>
    </source>
</evidence>
<feature type="region of interest" description="Disordered" evidence="1">
    <location>
        <begin position="186"/>
        <end position="237"/>
    </location>
</feature>
<feature type="compositionally biased region" description="Low complexity" evidence="1">
    <location>
        <begin position="33"/>
        <end position="44"/>
    </location>
</feature>
<keyword evidence="5" id="KW-1185">Reference proteome</keyword>
<dbReference type="Pfam" id="PF03793">
    <property type="entry name" value="PASTA"/>
    <property type="match status" value="1"/>
</dbReference>
<sequence length="237" mass="24057">MSDDRQEPPPEDADATRPLPRTDRGPAGPEESGAATRGGPAATAPLPPTPAAWSGRAGVPVRPAGGQEPEWYADEQSGRRWWMPILLGILALALVALIGLGVWLLALRAVDRGPGPLPSPSAVPSTAPPTSAAPTTTAPSPSPSTTSPSPTPSEVAMPPLVGLPEAAARAILDRLDVDYRVRTRASDRPAGTVIETDPAAGEPLRDGDRVTLVVAEPAAPTTGAGTPTSAPTATATP</sequence>
<dbReference type="SMART" id="SM00740">
    <property type="entry name" value="PASTA"/>
    <property type="match status" value="1"/>
</dbReference>
<evidence type="ECO:0000313" key="4">
    <source>
        <dbReference type="EMBL" id="SBT49927.1"/>
    </source>
</evidence>
<evidence type="ECO:0000256" key="1">
    <source>
        <dbReference type="SAM" id="MobiDB-lite"/>
    </source>
</evidence>
<reference evidence="5" key="1">
    <citation type="submission" date="2016-06" db="EMBL/GenBank/DDBJ databases">
        <authorList>
            <person name="Varghese N."/>
            <person name="Submissions Spin"/>
        </authorList>
    </citation>
    <scope>NUCLEOTIDE SEQUENCE [LARGE SCALE GENOMIC DNA]</scope>
    <source>
        <strain evidence="5">DSM 44815</strain>
    </source>
</reference>
<dbReference type="AlphaFoldDB" id="A0A1A9A1A6"/>
<dbReference type="PATRIC" id="fig|261654.4.peg.4661"/>
<dbReference type="STRING" id="261654.GA0070611_4594"/>
<dbReference type="EMBL" id="LT594323">
    <property type="protein sequence ID" value="SBT49927.1"/>
    <property type="molecule type" value="Genomic_DNA"/>
</dbReference>
<keyword evidence="2" id="KW-0472">Membrane</keyword>
<evidence type="ECO:0000259" key="3">
    <source>
        <dbReference type="PROSITE" id="PS51178"/>
    </source>
</evidence>